<dbReference type="STRING" id="81972.D7LCE2"/>
<dbReference type="Proteomes" id="UP000008694">
    <property type="component" value="Unassembled WGS sequence"/>
</dbReference>
<dbReference type="PANTHER" id="PTHR13448:SF14">
    <property type="entry name" value="F26K24.17 PROTEIN"/>
    <property type="match status" value="1"/>
</dbReference>
<name>D7LCE2_ARALL</name>
<protein>
    <submittedName>
        <fullName evidence="1">Uncharacterized protein</fullName>
    </submittedName>
</protein>
<dbReference type="AlphaFoldDB" id="D7LCE2"/>
<dbReference type="GO" id="GO:0005794">
    <property type="term" value="C:Golgi apparatus"/>
    <property type="evidence" value="ECO:0007669"/>
    <property type="project" value="TreeGrafter"/>
</dbReference>
<proteinExistence type="predicted"/>
<dbReference type="eggNOG" id="KOG4467">
    <property type="taxonomic scope" value="Eukaryota"/>
</dbReference>
<sequence>MYPMLPEWQLIKFVDYFGIAFCDVPFSWPEMFNNPPLFKLIDVIDVPLSHIPESVYKISVDWIQRQKLNTLCGFIWWALNKINGCLTELRGGPPHTYRKSQRAMVLRGKPSALARVLPPMRFKYSRYREPDLLPVTVWMIAQLAAAYLPPDSSARVKATARFEAIYPLLKELALAGTPGGEAMKKGARQIFIFSLRLAGGANPVLAKEATSIAIWALTENIVCCNHWDNLYENNLKASVALLKNLVDEWKDHSRKLSSSRSNTLTLNQTMKSFRLKESVNIHIYVFEQKTGGSGGEWWQTLPLMTR</sequence>
<reference evidence="2" key="1">
    <citation type="journal article" date="2011" name="Nat. Genet.">
        <title>The Arabidopsis lyrata genome sequence and the basis of rapid genome size change.</title>
        <authorList>
            <person name="Hu T.T."/>
            <person name="Pattyn P."/>
            <person name="Bakker E.G."/>
            <person name="Cao J."/>
            <person name="Cheng J.-F."/>
            <person name="Clark R.M."/>
            <person name="Fahlgren N."/>
            <person name="Fawcett J.A."/>
            <person name="Grimwood J."/>
            <person name="Gundlach H."/>
            <person name="Haberer G."/>
            <person name="Hollister J.D."/>
            <person name="Ossowski S."/>
            <person name="Ottilar R.P."/>
            <person name="Salamov A.A."/>
            <person name="Schneeberger K."/>
            <person name="Spannagl M."/>
            <person name="Wang X."/>
            <person name="Yang L."/>
            <person name="Nasrallah M.E."/>
            <person name="Bergelson J."/>
            <person name="Carrington J.C."/>
            <person name="Gaut B.S."/>
            <person name="Schmutz J."/>
            <person name="Mayer K.F.X."/>
            <person name="Van de Peer Y."/>
            <person name="Grigoriev I.V."/>
            <person name="Nordborg M."/>
            <person name="Weigel D."/>
            <person name="Guo Y.-L."/>
        </authorList>
    </citation>
    <scope>NUCLEOTIDE SEQUENCE [LARGE SCALE GENOMIC DNA]</scope>
    <source>
        <strain evidence="2">cv. MN47</strain>
    </source>
</reference>
<dbReference type="GO" id="GO:0005783">
    <property type="term" value="C:endoplasmic reticulum"/>
    <property type="evidence" value="ECO:0007669"/>
    <property type="project" value="TreeGrafter"/>
</dbReference>
<dbReference type="PANTHER" id="PTHR13448">
    <property type="entry name" value="TRANSMEMBRANE PROTEIN 214"/>
    <property type="match status" value="1"/>
</dbReference>
<evidence type="ECO:0000313" key="2">
    <source>
        <dbReference type="Proteomes" id="UP000008694"/>
    </source>
</evidence>
<dbReference type="HOGENOM" id="CLU_029159_0_0_1"/>
<keyword evidence="2" id="KW-1185">Reference proteome</keyword>
<dbReference type="EMBL" id="GL348716">
    <property type="protein sequence ID" value="EFH56038.1"/>
    <property type="molecule type" value="Genomic_DNA"/>
</dbReference>
<dbReference type="Gramene" id="fgenesh1_pg.C_scaffold_4002019">
    <property type="protein sequence ID" value="fgenesh1_pg.C_scaffold_4002019"/>
    <property type="gene ID" value="fgenesh1_pg.C_scaffold_4002019"/>
</dbReference>
<accession>D7LCE2</accession>
<organism evidence="2">
    <name type="scientific">Arabidopsis lyrata subsp. lyrata</name>
    <name type="common">Lyre-leaved rock-cress</name>
    <dbReference type="NCBI Taxonomy" id="81972"/>
    <lineage>
        <taxon>Eukaryota</taxon>
        <taxon>Viridiplantae</taxon>
        <taxon>Streptophyta</taxon>
        <taxon>Embryophyta</taxon>
        <taxon>Tracheophyta</taxon>
        <taxon>Spermatophyta</taxon>
        <taxon>Magnoliopsida</taxon>
        <taxon>eudicotyledons</taxon>
        <taxon>Gunneridae</taxon>
        <taxon>Pentapetalae</taxon>
        <taxon>rosids</taxon>
        <taxon>malvids</taxon>
        <taxon>Brassicales</taxon>
        <taxon>Brassicaceae</taxon>
        <taxon>Camelineae</taxon>
        <taxon>Arabidopsis</taxon>
    </lineage>
</organism>
<gene>
    <name evidence="1" type="ORF">ARALYDRAFT_345677</name>
</gene>
<dbReference type="InterPro" id="IPR019308">
    <property type="entry name" value="TMEM214"/>
</dbReference>
<evidence type="ECO:0000313" key="1">
    <source>
        <dbReference type="EMBL" id="EFH56038.1"/>
    </source>
</evidence>